<dbReference type="InterPro" id="IPR013249">
    <property type="entry name" value="RNA_pol_sigma70_r4_t2"/>
</dbReference>
<dbReference type="PANTHER" id="PTHR43133:SF50">
    <property type="entry name" value="ECF RNA POLYMERASE SIGMA FACTOR SIGM"/>
    <property type="match status" value="1"/>
</dbReference>
<evidence type="ECO:0000259" key="6">
    <source>
        <dbReference type="Pfam" id="PF04542"/>
    </source>
</evidence>
<keyword evidence="5" id="KW-0804">Transcription</keyword>
<comment type="similarity">
    <text evidence="1">Belongs to the sigma-70 factor family. ECF subfamily.</text>
</comment>
<dbReference type="InterPro" id="IPR013324">
    <property type="entry name" value="RNA_pol_sigma_r3/r4-like"/>
</dbReference>
<keyword evidence="3" id="KW-0731">Sigma factor</keyword>
<name>A0ABV7WG27_9MICO</name>
<evidence type="ECO:0000313" key="9">
    <source>
        <dbReference type="Proteomes" id="UP001595685"/>
    </source>
</evidence>
<dbReference type="RefSeq" id="WP_340295661.1">
    <property type="nucleotide sequence ID" value="NZ_JBBEOI010000275.1"/>
</dbReference>
<dbReference type="InterPro" id="IPR014284">
    <property type="entry name" value="RNA_pol_sigma-70_dom"/>
</dbReference>
<accession>A0ABV7WG27</accession>
<dbReference type="InterPro" id="IPR007627">
    <property type="entry name" value="RNA_pol_sigma70_r2"/>
</dbReference>
<dbReference type="Gene3D" id="1.10.1740.10">
    <property type="match status" value="1"/>
</dbReference>
<dbReference type="SUPFAM" id="SSF88659">
    <property type="entry name" value="Sigma3 and sigma4 domains of RNA polymerase sigma factors"/>
    <property type="match status" value="1"/>
</dbReference>
<gene>
    <name evidence="8" type="ORF">ACFOLH_05950</name>
</gene>
<evidence type="ECO:0000256" key="2">
    <source>
        <dbReference type="ARBA" id="ARBA00023015"/>
    </source>
</evidence>
<keyword evidence="9" id="KW-1185">Reference proteome</keyword>
<proteinExistence type="inferred from homology"/>
<reference evidence="9" key="1">
    <citation type="journal article" date="2019" name="Int. J. Syst. Evol. Microbiol.">
        <title>The Global Catalogue of Microorganisms (GCM) 10K type strain sequencing project: providing services to taxonomists for standard genome sequencing and annotation.</title>
        <authorList>
            <consortium name="The Broad Institute Genomics Platform"/>
            <consortium name="The Broad Institute Genome Sequencing Center for Infectious Disease"/>
            <person name="Wu L."/>
            <person name="Ma J."/>
        </authorList>
    </citation>
    <scope>NUCLEOTIDE SEQUENCE [LARGE SCALE GENOMIC DNA]</scope>
    <source>
        <strain evidence="9">NCAIM B.02333</strain>
    </source>
</reference>
<dbReference type="Proteomes" id="UP001595685">
    <property type="component" value="Unassembled WGS sequence"/>
</dbReference>
<keyword evidence="2" id="KW-0805">Transcription regulation</keyword>
<evidence type="ECO:0000256" key="4">
    <source>
        <dbReference type="ARBA" id="ARBA00023125"/>
    </source>
</evidence>
<comment type="caution">
    <text evidence="8">The sequence shown here is derived from an EMBL/GenBank/DDBJ whole genome shotgun (WGS) entry which is preliminary data.</text>
</comment>
<dbReference type="InterPro" id="IPR036388">
    <property type="entry name" value="WH-like_DNA-bd_sf"/>
</dbReference>
<evidence type="ECO:0000256" key="3">
    <source>
        <dbReference type="ARBA" id="ARBA00023082"/>
    </source>
</evidence>
<dbReference type="Pfam" id="PF04542">
    <property type="entry name" value="Sigma70_r2"/>
    <property type="match status" value="1"/>
</dbReference>
<evidence type="ECO:0000313" key="8">
    <source>
        <dbReference type="EMBL" id="MFC3687882.1"/>
    </source>
</evidence>
<protein>
    <submittedName>
        <fullName evidence="8">SigE family RNA polymerase sigma factor</fullName>
    </submittedName>
</protein>
<dbReference type="PANTHER" id="PTHR43133">
    <property type="entry name" value="RNA POLYMERASE ECF-TYPE SIGMA FACTO"/>
    <property type="match status" value="1"/>
</dbReference>
<dbReference type="EMBL" id="JBHRWW010000003">
    <property type="protein sequence ID" value="MFC3687882.1"/>
    <property type="molecule type" value="Genomic_DNA"/>
</dbReference>
<evidence type="ECO:0000256" key="5">
    <source>
        <dbReference type="ARBA" id="ARBA00023163"/>
    </source>
</evidence>
<dbReference type="CDD" id="cd06171">
    <property type="entry name" value="Sigma70_r4"/>
    <property type="match status" value="1"/>
</dbReference>
<dbReference type="InterPro" id="IPR013325">
    <property type="entry name" value="RNA_pol_sigma_r2"/>
</dbReference>
<dbReference type="NCBIfam" id="TIGR02937">
    <property type="entry name" value="sigma70-ECF"/>
    <property type="match status" value="1"/>
</dbReference>
<feature type="domain" description="RNA polymerase sigma-70 region 2" evidence="6">
    <location>
        <begin position="40"/>
        <end position="89"/>
    </location>
</feature>
<dbReference type="InterPro" id="IPR014325">
    <property type="entry name" value="RNA_pol_sigma-E_actinobac"/>
</dbReference>
<evidence type="ECO:0000259" key="7">
    <source>
        <dbReference type="Pfam" id="PF08281"/>
    </source>
</evidence>
<evidence type="ECO:0000256" key="1">
    <source>
        <dbReference type="ARBA" id="ARBA00010641"/>
    </source>
</evidence>
<organism evidence="8 9">
    <name type="scientific">Aquipuribacter hungaricus</name>
    <dbReference type="NCBI Taxonomy" id="545624"/>
    <lineage>
        <taxon>Bacteria</taxon>
        <taxon>Bacillati</taxon>
        <taxon>Actinomycetota</taxon>
        <taxon>Actinomycetes</taxon>
        <taxon>Micrococcales</taxon>
        <taxon>Intrasporangiaceae</taxon>
        <taxon>Aquipuribacter</taxon>
    </lineage>
</organism>
<dbReference type="NCBIfam" id="TIGR02983">
    <property type="entry name" value="SigE-fam_strep"/>
    <property type="match status" value="1"/>
</dbReference>
<dbReference type="Pfam" id="PF08281">
    <property type="entry name" value="Sigma70_r4_2"/>
    <property type="match status" value="1"/>
</dbReference>
<dbReference type="Gene3D" id="1.10.10.10">
    <property type="entry name" value="Winged helix-like DNA-binding domain superfamily/Winged helix DNA-binding domain"/>
    <property type="match status" value="1"/>
</dbReference>
<feature type="domain" description="RNA polymerase sigma factor 70 region 4 type 2" evidence="7">
    <location>
        <begin position="118"/>
        <end position="170"/>
    </location>
</feature>
<sequence length="183" mass="19955">MGAAATTDERGDAVPGPVDDLQAVVDREWAPMVRLGTLLLGGDSRRAEEVVQDALLGLHRAWDRLEDPSRAAGYLRRSVVNGCRSAHRHDGVERRHLRLVAQQEASPRDTADDSAEHDAVVRVLRALPVRQREVLVLRYWQDAPETEIARTLGISAGAVKTHASRGLAALRAALATTPEDPRA</sequence>
<keyword evidence="4" id="KW-0238">DNA-binding</keyword>
<dbReference type="InterPro" id="IPR039425">
    <property type="entry name" value="RNA_pol_sigma-70-like"/>
</dbReference>
<dbReference type="SUPFAM" id="SSF88946">
    <property type="entry name" value="Sigma2 domain of RNA polymerase sigma factors"/>
    <property type="match status" value="1"/>
</dbReference>